<dbReference type="InterPro" id="IPR029044">
    <property type="entry name" value="Nucleotide-diphossugar_trans"/>
</dbReference>
<sequence length="266" mass="30484">MTPAYGDQVTVAYTQSMMALVNACWSRGMIMKIAVENGQSLITRARNEMLVKFLDTPELTHVFWIDADVGFRSEDVFRFLSSDLDVVAGAYPIKQYDWPIDIPAGTQTLSQEQFERLALVYPVNANEDAGLSFIPDEDGYLEVTEAPTGFMCIKRRVFDRMMEAYPDLQYFPDFDMQPGREAKAKYCYRFFDVMFDASSKRYLSEDYAFCRRWRDIGGKVHVCTRTRLTHAGTHRFNGDIQGALAVRPLEAIGGRRGRRTPEERGR</sequence>
<dbReference type="Proteomes" id="UP000199245">
    <property type="component" value="Unassembled WGS sequence"/>
</dbReference>
<name>A0A1G7NM92_9BRAD</name>
<proteinExistence type="predicted"/>
<organism evidence="1 2">
    <name type="scientific">Bradyrhizobium brasilense</name>
    <dbReference type="NCBI Taxonomy" id="1419277"/>
    <lineage>
        <taxon>Bacteria</taxon>
        <taxon>Pseudomonadati</taxon>
        <taxon>Pseudomonadota</taxon>
        <taxon>Alphaproteobacteria</taxon>
        <taxon>Hyphomicrobiales</taxon>
        <taxon>Nitrobacteraceae</taxon>
        <taxon>Bradyrhizobium</taxon>
    </lineage>
</organism>
<gene>
    <name evidence="1" type="ORF">SAMN05216337_107125</name>
</gene>
<protein>
    <recommendedName>
        <fullName evidence="3">Glycosyltransferase</fullName>
    </recommendedName>
</protein>
<reference evidence="1 2" key="1">
    <citation type="submission" date="2016-10" db="EMBL/GenBank/DDBJ databases">
        <authorList>
            <person name="de Groot N.N."/>
        </authorList>
    </citation>
    <scope>NUCLEOTIDE SEQUENCE [LARGE SCALE GENOMIC DNA]</scope>
    <source>
        <strain evidence="1 2">R5</strain>
    </source>
</reference>
<evidence type="ECO:0000313" key="2">
    <source>
        <dbReference type="Proteomes" id="UP000199245"/>
    </source>
</evidence>
<dbReference type="AlphaFoldDB" id="A0A1G7NM92"/>
<dbReference type="SUPFAM" id="SSF53448">
    <property type="entry name" value="Nucleotide-diphospho-sugar transferases"/>
    <property type="match status" value="1"/>
</dbReference>
<dbReference type="EMBL" id="FMZW01000071">
    <property type="protein sequence ID" value="SDF75041.1"/>
    <property type="molecule type" value="Genomic_DNA"/>
</dbReference>
<evidence type="ECO:0008006" key="3">
    <source>
        <dbReference type="Google" id="ProtNLM"/>
    </source>
</evidence>
<evidence type="ECO:0000313" key="1">
    <source>
        <dbReference type="EMBL" id="SDF75041.1"/>
    </source>
</evidence>
<accession>A0A1G7NM92</accession>
<dbReference type="Gene3D" id="3.90.550.40">
    <property type="match status" value="1"/>
</dbReference>